<feature type="compositionally biased region" description="Polar residues" evidence="1">
    <location>
        <begin position="185"/>
        <end position="197"/>
    </location>
</feature>
<dbReference type="OrthoDB" id="4330845at2759"/>
<evidence type="ECO:0000313" key="4">
    <source>
        <dbReference type="Proteomes" id="UP001152049"/>
    </source>
</evidence>
<keyword evidence="4" id="KW-1185">Reference proteome</keyword>
<reference evidence="3" key="1">
    <citation type="submission" date="2022-09" db="EMBL/GenBank/DDBJ databases">
        <title>Fusarium specimens isolated from Avocado Roots.</title>
        <authorList>
            <person name="Stajich J."/>
            <person name="Roper C."/>
            <person name="Heimlech-Rivalta G."/>
        </authorList>
    </citation>
    <scope>NUCLEOTIDE SEQUENCE</scope>
    <source>
        <strain evidence="3">CF00136</strain>
    </source>
</reference>
<protein>
    <recommendedName>
        <fullName evidence="2">NACHT-NTPase and P-loop NTPases N-terminal domain-containing protein</fullName>
    </recommendedName>
</protein>
<feature type="domain" description="NACHT-NTPase and P-loop NTPases N-terminal" evidence="2">
    <location>
        <begin position="16"/>
        <end position="126"/>
    </location>
</feature>
<dbReference type="AlphaFoldDB" id="A0A9W8S740"/>
<organism evidence="3 4">
    <name type="scientific">Fusarium torreyae</name>
    <dbReference type="NCBI Taxonomy" id="1237075"/>
    <lineage>
        <taxon>Eukaryota</taxon>
        <taxon>Fungi</taxon>
        <taxon>Dikarya</taxon>
        <taxon>Ascomycota</taxon>
        <taxon>Pezizomycotina</taxon>
        <taxon>Sordariomycetes</taxon>
        <taxon>Hypocreomycetidae</taxon>
        <taxon>Hypocreales</taxon>
        <taxon>Nectriaceae</taxon>
        <taxon>Fusarium</taxon>
    </lineage>
</organism>
<comment type="caution">
    <text evidence="3">The sequence shown here is derived from an EMBL/GenBank/DDBJ whole genome shotgun (WGS) entry which is preliminary data.</text>
</comment>
<evidence type="ECO:0000259" key="2">
    <source>
        <dbReference type="Pfam" id="PF17107"/>
    </source>
</evidence>
<gene>
    <name evidence="3" type="ORF">NW762_003112</name>
</gene>
<dbReference type="Proteomes" id="UP001152049">
    <property type="component" value="Unassembled WGS sequence"/>
</dbReference>
<dbReference type="EMBL" id="JAOQAZ010000004">
    <property type="protein sequence ID" value="KAJ4267014.1"/>
    <property type="molecule type" value="Genomic_DNA"/>
</dbReference>
<proteinExistence type="predicted"/>
<dbReference type="Pfam" id="PF17107">
    <property type="entry name" value="SesA"/>
    <property type="match status" value="1"/>
</dbReference>
<feature type="region of interest" description="Disordered" evidence="1">
    <location>
        <begin position="179"/>
        <end position="198"/>
    </location>
</feature>
<accession>A0A9W8S740</accession>
<evidence type="ECO:0000313" key="3">
    <source>
        <dbReference type="EMBL" id="KAJ4267014.1"/>
    </source>
</evidence>
<name>A0A9W8S740_9HYPO</name>
<evidence type="ECO:0000256" key="1">
    <source>
        <dbReference type="SAM" id="MobiDB-lite"/>
    </source>
</evidence>
<dbReference type="InterPro" id="IPR031352">
    <property type="entry name" value="SesA"/>
</dbReference>
<sequence>MSIIKAKHVEVSLEDAITSISRAVNTSNDIDKATDVPPAFKIVAKRLPLVSEILVSFKSSFVQCPDIFPDLRQMADDCRSLGRDLDDIFDITKPDDSKPFIERYRSAVGQGDKIEDVMKSLLMRIGDIAKVPLVSKDQLNELKAALKEVRNAPPSLEDPKSGHIFNNNSNGIQPIHLGEGHVNISHGSGPQINSASGGNFHFAPSNLA</sequence>